<dbReference type="AlphaFoldDB" id="A0A2T0WN88"/>
<dbReference type="PROSITE" id="PS00903">
    <property type="entry name" value="CYT_DCMP_DEAMINASES_1"/>
    <property type="match status" value="1"/>
</dbReference>
<evidence type="ECO:0000256" key="1">
    <source>
        <dbReference type="ARBA" id="ARBA00006576"/>
    </source>
</evidence>
<dbReference type="SUPFAM" id="SSF53927">
    <property type="entry name" value="Cytidine deaminase-like"/>
    <property type="match status" value="1"/>
</dbReference>
<dbReference type="OrthoDB" id="9802676at2"/>
<keyword evidence="3" id="KW-0378">Hydrolase</keyword>
<evidence type="ECO:0000256" key="4">
    <source>
        <dbReference type="ARBA" id="ARBA00022833"/>
    </source>
</evidence>
<accession>A0A2T0WN88</accession>
<dbReference type="FunFam" id="3.40.140.10:FF:000011">
    <property type="entry name" value="tRNA-specific adenosine deaminase"/>
    <property type="match status" value="1"/>
</dbReference>
<name>A0A2T0WN88_9BACT</name>
<dbReference type="InterPro" id="IPR002125">
    <property type="entry name" value="CMP_dCMP_dom"/>
</dbReference>
<dbReference type="GO" id="GO:0047974">
    <property type="term" value="F:guanosine deaminase activity"/>
    <property type="evidence" value="ECO:0007669"/>
    <property type="project" value="TreeGrafter"/>
</dbReference>
<dbReference type="RefSeq" id="WP_106133637.1">
    <property type="nucleotide sequence ID" value="NZ_PVTR01000005.1"/>
</dbReference>
<dbReference type="GO" id="GO:0008270">
    <property type="term" value="F:zinc ion binding"/>
    <property type="evidence" value="ECO:0007669"/>
    <property type="project" value="InterPro"/>
</dbReference>
<evidence type="ECO:0000313" key="6">
    <source>
        <dbReference type="EMBL" id="PRY88155.1"/>
    </source>
</evidence>
<evidence type="ECO:0000259" key="5">
    <source>
        <dbReference type="PROSITE" id="PS51747"/>
    </source>
</evidence>
<sequence length="158" mass="17856">MTEKQRSFMKMAIDLSRSGMDQGKGGPFGCVIVKNDQVIGIGSNSVLATNDPTAHAEVVAIRDACKNLDHFQLEGCEVYTSCEPCPMCLGAIYWARPSKVFYANDKNDAAEAGFDDQFIYEEIEMTDSERRIPFQQMMKEEAKTVFEEWITKQNKTLY</sequence>
<proteinExistence type="inferred from homology"/>
<dbReference type="Gene3D" id="3.40.140.10">
    <property type="entry name" value="Cytidine Deaminase, domain 2"/>
    <property type="match status" value="1"/>
</dbReference>
<evidence type="ECO:0000313" key="7">
    <source>
        <dbReference type="Proteomes" id="UP000238157"/>
    </source>
</evidence>
<dbReference type="PROSITE" id="PS51747">
    <property type="entry name" value="CYT_DCMP_DEAMINASES_2"/>
    <property type="match status" value="1"/>
</dbReference>
<gene>
    <name evidence="6" type="ORF">CLW00_105277</name>
</gene>
<keyword evidence="2" id="KW-0479">Metal-binding</keyword>
<keyword evidence="4" id="KW-0862">Zinc</keyword>
<keyword evidence="7" id="KW-1185">Reference proteome</keyword>
<protein>
    <submittedName>
        <fullName evidence="6">tRNA(Arg) A34 adenosine deaminase TadA</fullName>
    </submittedName>
</protein>
<evidence type="ECO:0000256" key="3">
    <source>
        <dbReference type="ARBA" id="ARBA00022801"/>
    </source>
</evidence>
<dbReference type="PANTHER" id="PTHR11079">
    <property type="entry name" value="CYTOSINE DEAMINASE FAMILY MEMBER"/>
    <property type="match status" value="1"/>
</dbReference>
<dbReference type="Pfam" id="PF00383">
    <property type="entry name" value="dCMP_cyt_deam_1"/>
    <property type="match status" value="1"/>
</dbReference>
<dbReference type="InterPro" id="IPR016193">
    <property type="entry name" value="Cytidine_deaminase-like"/>
</dbReference>
<dbReference type="CDD" id="cd01285">
    <property type="entry name" value="nucleoside_deaminase"/>
    <property type="match status" value="1"/>
</dbReference>
<comment type="caution">
    <text evidence="6">The sequence shown here is derived from an EMBL/GenBank/DDBJ whole genome shotgun (WGS) entry which is preliminary data.</text>
</comment>
<dbReference type="PANTHER" id="PTHR11079:SF161">
    <property type="entry name" value="CMP_DCMP-TYPE DEAMINASE DOMAIN-CONTAINING PROTEIN"/>
    <property type="match status" value="1"/>
</dbReference>
<dbReference type="GO" id="GO:0006152">
    <property type="term" value="P:purine nucleoside catabolic process"/>
    <property type="evidence" value="ECO:0007669"/>
    <property type="project" value="TreeGrafter"/>
</dbReference>
<dbReference type="InterPro" id="IPR016192">
    <property type="entry name" value="APOBEC/CMP_deaminase_Zn-bd"/>
</dbReference>
<dbReference type="EMBL" id="PVTR01000005">
    <property type="protein sequence ID" value="PRY88155.1"/>
    <property type="molecule type" value="Genomic_DNA"/>
</dbReference>
<comment type="similarity">
    <text evidence="1">Belongs to the cytidine and deoxycytidylate deaminase family.</text>
</comment>
<reference evidence="6 7" key="1">
    <citation type="submission" date="2018-03" db="EMBL/GenBank/DDBJ databases">
        <title>Genomic Encyclopedia of Archaeal and Bacterial Type Strains, Phase II (KMG-II): from individual species to whole genera.</title>
        <authorList>
            <person name="Goeker M."/>
        </authorList>
    </citation>
    <scope>NUCLEOTIDE SEQUENCE [LARGE SCALE GENOMIC DNA]</scope>
    <source>
        <strain evidence="6 7">DSM 27929</strain>
    </source>
</reference>
<dbReference type="Proteomes" id="UP000238157">
    <property type="component" value="Unassembled WGS sequence"/>
</dbReference>
<organism evidence="6 7">
    <name type="scientific">Mongoliibacter ruber</name>
    <dbReference type="NCBI Taxonomy" id="1750599"/>
    <lineage>
        <taxon>Bacteria</taxon>
        <taxon>Pseudomonadati</taxon>
        <taxon>Bacteroidota</taxon>
        <taxon>Cytophagia</taxon>
        <taxon>Cytophagales</taxon>
        <taxon>Cyclobacteriaceae</taxon>
        <taxon>Mongoliibacter</taxon>
    </lineage>
</organism>
<evidence type="ECO:0000256" key="2">
    <source>
        <dbReference type="ARBA" id="ARBA00022723"/>
    </source>
</evidence>
<feature type="domain" description="CMP/dCMP-type deaminase" evidence="5">
    <location>
        <begin position="3"/>
        <end position="117"/>
    </location>
</feature>